<dbReference type="Proteomes" id="UP000228812">
    <property type="component" value="Unassembled WGS sequence"/>
</dbReference>
<organism evidence="2 3">
    <name type="scientific">Candidatus Jorgensenbacteria bacterium CG23_combo_of_CG06-09_8_20_14_all_54_14</name>
    <dbReference type="NCBI Taxonomy" id="1974595"/>
    <lineage>
        <taxon>Bacteria</taxon>
        <taxon>Candidatus Joergenseniibacteriota</taxon>
    </lineage>
</organism>
<evidence type="ECO:0000256" key="1">
    <source>
        <dbReference type="ARBA" id="ARBA00009981"/>
    </source>
</evidence>
<comment type="caution">
    <text evidence="2">The sequence shown here is derived from an EMBL/GenBank/DDBJ whole genome shotgun (WGS) entry which is preliminary data.</text>
</comment>
<evidence type="ECO:0008006" key="4">
    <source>
        <dbReference type="Google" id="ProtNLM"/>
    </source>
</evidence>
<gene>
    <name evidence="2" type="ORF">COX26_01215</name>
</gene>
<dbReference type="InterPro" id="IPR036165">
    <property type="entry name" value="YefM-like_sf"/>
</dbReference>
<name>A0A2G9ZA09_9BACT</name>
<dbReference type="NCBIfam" id="TIGR01552">
    <property type="entry name" value="phd_fam"/>
    <property type="match status" value="1"/>
</dbReference>
<dbReference type="SUPFAM" id="SSF143120">
    <property type="entry name" value="YefM-like"/>
    <property type="match status" value="1"/>
</dbReference>
<evidence type="ECO:0000313" key="2">
    <source>
        <dbReference type="EMBL" id="PIP29961.1"/>
    </source>
</evidence>
<protein>
    <recommendedName>
        <fullName evidence="4">Antitoxin</fullName>
    </recommendedName>
</protein>
<proteinExistence type="inferred from homology"/>
<dbReference type="EMBL" id="PCRZ01000021">
    <property type="protein sequence ID" value="PIP29961.1"/>
    <property type="molecule type" value="Genomic_DNA"/>
</dbReference>
<comment type="similarity">
    <text evidence="1">Belongs to the phD/YefM antitoxin family.</text>
</comment>
<evidence type="ECO:0000313" key="3">
    <source>
        <dbReference type="Proteomes" id="UP000228812"/>
    </source>
</evidence>
<reference evidence="2 3" key="1">
    <citation type="submission" date="2017-09" db="EMBL/GenBank/DDBJ databases">
        <title>Depth-based differentiation of microbial function through sediment-hosted aquifers and enrichment of novel symbionts in the deep terrestrial subsurface.</title>
        <authorList>
            <person name="Probst A.J."/>
            <person name="Ladd B."/>
            <person name="Jarett J.K."/>
            <person name="Geller-Mcgrath D.E."/>
            <person name="Sieber C.M."/>
            <person name="Emerson J.B."/>
            <person name="Anantharaman K."/>
            <person name="Thomas B.C."/>
            <person name="Malmstrom R."/>
            <person name="Stieglmeier M."/>
            <person name="Klingl A."/>
            <person name="Woyke T."/>
            <person name="Ryan C.M."/>
            <person name="Banfield J.F."/>
        </authorList>
    </citation>
    <scope>NUCLEOTIDE SEQUENCE [LARGE SCALE GENOMIC DNA]</scope>
    <source>
        <strain evidence="2">CG23_combo_of_CG06-09_8_20_14_all_54_14</strain>
    </source>
</reference>
<sequence>MKQAIIGLRELREKTDVFINAVEKGRSFIVVRRSKPVFRISPPDEESELWERVVDFTKIKKTGVPLEKLLARI</sequence>
<dbReference type="AlphaFoldDB" id="A0A2G9ZA09"/>
<accession>A0A2G9ZA09</accession>